<feature type="region of interest" description="Disordered" evidence="1">
    <location>
        <begin position="61"/>
        <end position="85"/>
    </location>
</feature>
<proteinExistence type="predicted"/>
<comment type="caution">
    <text evidence="3">The sequence shown here is derived from an EMBL/GenBank/DDBJ whole genome shotgun (WGS) entry which is preliminary data.</text>
</comment>
<reference evidence="3" key="1">
    <citation type="submission" date="2023-10" db="EMBL/GenBank/DDBJ databases">
        <title>Chromosome-level genome of the transformable northern wattle, Acacia crassicarpa.</title>
        <authorList>
            <person name="Massaro I."/>
            <person name="Sinha N.R."/>
            <person name="Poethig S."/>
            <person name="Leichty A.R."/>
        </authorList>
    </citation>
    <scope>NUCLEOTIDE SEQUENCE</scope>
    <source>
        <strain evidence="3">Acra3RX</strain>
        <tissue evidence="3">Leaf</tissue>
    </source>
</reference>
<feature type="compositionally biased region" description="Polar residues" evidence="1">
    <location>
        <begin position="68"/>
        <end position="85"/>
    </location>
</feature>
<dbReference type="Proteomes" id="UP001293593">
    <property type="component" value="Unassembled WGS sequence"/>
</dbReference>
<evidence type="ECO:0000256" key="1">
    <source>
        <dbReference type="SAM" id="MobiDB-lite"/>
    </source>
</evidence>
<dbReference type="AlphaFoldDB" id="A0AAE1ISL1"/>
<organism evidence="3 4">
    <name type="scientific">Acacia crassicarpa</name>
    <name type="common">northern wattle</name>
    <dbReference type="NCBI Taxonomy" id="499986"/>
    <lineage>
        <taxon>Eukaryota</taxon>
        <taxon>Viridiplantae</taxon>
        <taxon>Streptophyta</taxon>
        <taxon>Embryophyta</taxon>
        <taxon>Tracheophyta</taxon>
        <taxon>Spermatophyta</taxon>
        <taxon>Magnoliopsida</taxon>
        <taxon>eudicotyledons</taxon>
        <taxon>Gunneridae</taxon>
        <taxon>Pentapetalae</taxon>
        <taxon>rosids</taxon>
        <taxon>fabids</taxon>
        <taxon>Fabales</taxon>
        <taxon>Fabaceae</taxon>
        <taxon>Caesalpinioideae</taxon>
        <taxon>mimosoid clade</taxon>
        <taxon>Acacieae</taxon>
        <taxon>Acacia</taxon>
    </lineage>
</organism>
<protein>
    <submittedName>
        <fullName evidence="3">Uncharacterized protein</fullName>
    </submittedName>
</protein>
<gene>
    <name evidence="3" type="ORF">QN277_008914</name>
</gene>
<keyword evidence="4" id="KW-1185">Reference proteome</keyword>
<evidence type="ECO:0000313" key="3">
    <source>
        <dbReference type="EMBL" id="KAK4255991.1"/>
    </source>
</evidence>
<dbReference type="EMBL" id="JAWXYG010000013">
    <property type="protein sequence ID" value="KAK4255991.1"/>
    <property type="molecule type" value="Genomic_DNA"/>
</dbReference>
<name>A0AAE1ISL1_9FABA</name>
<keyword evidence="2" id="KW-0732">Signal</keyword>
<feature type="chain" id="PRO_5042032525" evidence="2">
    <location>
        <begin position="27"/>
        <end position="85"/>
    </location>
</feature>
<evidence type="ECO:0000256" key="2">
    <source>
        <dbReference type="SAM" id="SignalP"/>
    </source>
</evidence>
<sequence>MNSSFFFFLLHLLLLASISFPNPSFAIKPRINQVITEQEASRNHQHVLGRGNVQRKLLHEVHSGPNPIGNSIPQKKWKSSTQRNP</sequence>
<feature type="signal peptide" evidence="2">
    <location>
        <begin position="1"/>
        <end position="26"/>
    </location>
</feature>
<evidence type="ECO:0000313" key="4">
    <source>
        <dbReference type="Proteomes" id="UP001293593"/>
    </source>
</evidence>
<accession>A0AAE1ISL1</accession>